<dbReference type="Proteomes" id="UP001470230">
    <property type="component" value="Unassembled WGS sequence"/>
</dbReference>
<dbReference type="PROSITE" id="PS50059">
    <property type="entry name" value="FKBP_PPIASE"/>
    <property type="match status" value="1"/>
</dbReference>
<evidence type="ECO:0000313" key="9">
    <source>
        <dbReference type="Proteomes" id="UP001470230"/>
    </source>
</evidence>
<evidence type="ECO:0000256" key="1">
    <source>
        <dbReference type="ARBA" id="ARBA00000971"/>
    </source>
</evidence>
<comment type="catalytic activity">
    <reaction evidence="1 5">
        <text>[protein]-peptidylproline (omega=180) = [protein]-peptidylproline (omega=0)</text>
        <dbReference type="Rhea" id="RHEA:16237"/>
        <dbReference type="Rhea" id="RHEA-COMP:10747"/>
        <dbReference type="Rhea" id="RHEA-COMP:10748"/>
        <dbReference type="ChEBI" id="CHEBI:83833"/>
        <dbReference type="ChEBI" id="CHEBI:83834"/>
        <dbReference type="EC" id="5.2.1.8"/>
    </reaction>
</comment>
<feature type="domain" description="PPIase FKBP-type" evidence="7">
    <location>
        <begin position="58"/>
        <end position="145"/>
    </location>
</feature>
<dbReference type="Gene3D" id="3.10.50.40">
    <property type="match status" value="1"/>
</dbReference>
<comment type="caution">
    <text evidence="8">The sequence shown here is derived from an EMBL/GenBank/DDBJ whole genome shotgun (WGS) entry which is preliminary data.</text>
</comment>
<protein>
    <recommendedName>
        <fullName evidence="2 5">peptidylprolyl isomerase</fullName>
        <ecNumber evidence="2 5">5.2.1.8</ecNumber>
    </recommendedName>
</protein>
<evidence type="ECO:0000259" key="7">
    <source>
        <dbReference type="PROSITE" id="PS50059"/>
    </source>
</evidence>
<dbReference type="InterPro" id="IPR001179">
    <property type="entry name" value="PPIase_FKBP_dom"/>
</dbReference>
<organism evidence="8 9">
    <name type="scientific">Tritrichomonas musculus</name>
    <dbReference type="NCBI Taxonomy" id="1915356"/>
    <lineage>
        <taxon>Eukaryota</taxon>
        <taxon>Metamonada</taxon>
        <taxon>Parabasalia</taxon>
        <taxon>Tritrichomonadida</taxon>
        <taxon>Tritrichomonadidae</taxon>
        <taxon>Tritrichomonas</taxon>
    </lineage>
</organism>
<evidence type="ECO:0000256" key="5">
    <source>
        <dbReference type="PROSITE-ProRule" id="PRU00277"/>
    </source>
</evidence>
<reference evidence="8 9" key="1">
    <citation type="submission" date="2024-04" db="EMBL/GenBank/DDBJ databases">
        <title>Tritrichomonas musculus Genome.</title>
        <authorList>
            <person name="Alves-Ferreira E."/>
            <person name="Grigg M."/>
            <person name="Lorenzi H."/>
            <person name="Galac M."/>
        </authorList>
    </citation>
    <scope>NUCLEOTIDE SEQUENCE [LARGE SCALE GENOMIC DNA]</scope>
    <source>
        <strain evidence="8 9">EAF2021</strain>
    </source>
</reference>
<keyword evidence="9" id="KW-1185">Reference proteome</keyword>
<evidence type="ECO:0000256" key="6">
    <source>
        <dbReference type="SAM" id="MobiDB-lite"/>
    </source>
</evidence>
<feature type="region of interest" description="Disordered" evidence="6">
    <location>
        <begin position="1"/>
        <end position="37"/>
    </location>
</feature>
<keyword evidence="4 5" id="KW-0413">Isomerase</keyword>
<proteinExistence type="predicted"/>
<dbReference type="EC" id="5.2.1.8" evidence="2 5"/>
<dbReference type="SUPFAM" id="SSF54534">
    <property type="entry name" value="FKBP-like"/>
    <property type="match status" value="1"/>
</dbReference>
<dbReference type="InterPro" id="IPR050689">
    <property type="entry name" value="FKBP-type_PPIase"/>
</dbReference>
<dbReference type="InterPro" id="IPR046357">
    <property type="entry name" value="PPIase_dom_sf"/>
</dbReference>
<dbReference type="EMBL" id="JAPFFF010000011">
    <property type="protein sequence ID" value="KAK8878457.1"/>
    <property type="molecule type" value="Genomic_DNA"/>
</dbReference>
<keyword evidence="3 5" id="KW-0697">Rotamase</keyword>
<evidence type="ECO:0000313" key="8">
    <source>
        <dbReference type="EMBL" id="KAK8878457.1"/>
    </source>
</evidence>
<evidence type="ECO:0000256" key="3">
    <source>
        <dbReference type="ARBA" id="ARBA00023110"/>
    </source>
</evidence>
<evidence type="ECO:0000256" key="2">
    <source>
        <dbReference type="ARBA" id="ARBA00013194"/>
    </source>
</evidence>
<feature type="compositionally biased region" description="Low complexity" evidence="6">
    <location>
        <begin position="16"/>
        <end position="31"/>
    </location>
</feature>
<name>A0ABR2JKM9_9EUKA</name>
<dbReference type="Pfam" id="PF00254">
    <property type="entry name" value="FKBP_C"/>
    <property type="match status" value="1"/>
</dbReference>
<dbReference type="PANTHER" id="PTHR10516">
    <property type="entry name" value="PEPTIDYL-PROLYL CIS-TRANS ISOMERASE"/>
    <property type="match status" value="1"/>
</dbReference>
<sequence length="146" mass="15980">MAEEETKAVDQAATTENQASEKAAEAAAPPQEEIKVTEDGKVTKVILKPGYGPKPRRGQKVTVHYTGTLLDGTKFDSSVDRNKPFQFQIGKGVISGWSLALPTMKVGEKSLFTMTHEYAYGEFGSPPAIPPRATLKFEIELIRINK</sequence>
<accession>A0ABR2JKM9</accession>
<evidence type="ECO:0000256" key="4">
    <source>
        <dbReference type="ARBA" id="ARBA00023235"/>
    </source>
</evidence>
<gene>
    <name evidence="8" type="ORF">M9Y10_005230</name>
</gene>
<dbReference type="PANTHER" id="PTHR10516:SF443">
    <property type="entry name" value="FK506-BINDING PROTEIN 59-RELATED"/>
    <property type="match status" value="1"/>
</dbReference>